<evidence type="ECO:0000313" key="2">
    <source>
        <dbReference type="Proteomes" id="UP000708208"/>
    </source>
</evidence>
<accession>A0A8J2KAZ8</accession>
<protein>
    <submittedName>
        <fullName evidence="1">Uncharacterized protein</fullName>
    </submittedName>
</protein>
<comment type="caution">
    <text evidence="1">The sequence shown here is derived from an EMBL/GenBank/DDBJ whole genome shotgun (WGS) entry which is preliminary data.</text>
</comment>
<feature type="non-terminal residue" evidence="1">
    <location>
        <position position="111"/>
    </location>
</feature>
<dbReference type="Proteomes" id="UP000708208">
    <property type="component" value="Unassembled WGS sequence"/>
</dbReference>
<reference evidence="1" key="1">
    <citation type="submission" date="2021-06" db="EMBL/GenBank/DDBJ databases">
        <authorList>
            <person name="Hodson N. C."/>
            <person name="Mongue J. A."/>
            <person name="Jaron S. K."/>
        </authorList>
    </citation>
    <scope>NUCLEOTIDE SEQUENCE</scope>
</reference>
<keyword evidence="2" id="KW-1185">Reference proteome</keyword>
<sequence length="111" mass="12263">GCLKNGICKVGVTVKIDPGGKISLRFFIQITRFFRTFPFCSWDLTLSSRLEIAGESSSKRQILTYRQEPSLCLVLGSGFGESSTCLQWGWLLMKSHCAGSPPRNTNESNIG</sequence>
<dbReference type="EMBL" id="CAJVCH010285348">
    <property type="protein sequence ID" value="CAG7784897.1"/>
    <property type="molecule type" value="Genomic_DNA"/>
</dbReference>
<gene>
    <name evidence="1" type="ORF">AFUS01_LOCUS23556</name>
</gene>
<dbReference type="AlphaFoldDB" id="A0A8J2KAZ8"/>
<feature type="non-terminal residue" evidence="1">
    <location>
        <position position="1"/>
    </location>
</feature>
<organism evidence="1 2">
    <name type="scientific">Allacma fusca</name>
    <dbReference type="NCBI Taxonomy" id="39272"/>
    <lineage>
        <taxon>Eukaryota</taxon>
        <taxon>Metazoa</taxon>
        <taxon>Ecdysozoa</taxon>
        <taxon>Arthropoda</taxon>
        <taxon>Hexapoda</taxon>
        <taxon>Collembola</taxon>
        <taxon>Symphypleona</taxon>
        <taxon>Sminthuridae</taxon>
        <taxon>Allacma</taxon>
    </lineage>
</organism>
<name>A0A8J2KAZ8_9HEXA</name>
<evidence type="ECO:0000313" key="1">
    <source>
        <dbReference type="EMBL" id="CAG7784897.1"/>
    </source>
</evidence>
<proteinExistence type="predicted"/>